<dbReference type="Proteomes" id="UP000002730">
    <property type="component" value="Chromosome"/>
</dbReference>
<proteinExistence type="predicted"/>
<reference evidence="2 3" key="1">
    <citation type="submission" date="2010-08" db="EMBL/GenBank/DDBJ databases">
        <title>Complete sequence of Clostridium cellulovorans 743B.</title>
        <authorList>
            <consortium name="US DOE Joint Genome Institute"/>
            <person name="Lucas S."/>
            <person name="Copeland A."/>
            <person name="Lapidus A."/>
            <person name="Cheng J.-F."/>
            <person name="Bruce D."/>
            <person name="Goodwin L."/>
            <person name="Pitluck S."/>
            <person name="Chertkov O."/>
            <person name="Detter J.C."/>
            <person name="Han C."/>
            <person name="Tapia R."/>
            <person name="Land M."/>
            <person name="Hauser L."/>
            <person name="Chang Y.-J."/>
            <person name="Jeffries C."/>
            <person name="Kyrpides N."/>
            <person name="Ivanova N."/>
            <person name="Mikhailova N."/>
            <person name="Hemme C.L."/>
            <person name="Woyke T."/>
        </authorList>
    </citation>
    <scope>NUCLEOTIDE SEQUENCE [LARGE SCALE GENOMIC DNA]</scope>
    <source>
        <strain evidence="3">ATCC 35296 / DSM 3052 / OCM 3 / 743B</strain>
    </source>
</reference>
<evidence type="ECO:0000313" key="3">
    <source>
        <dbReference type="Proteomes" id="UP000002730"/>
    </source>
</evidence>
<dbReference type="InterPro" id="IPR010572">
    <property type="entry name" value="Tail_dom"/>
</dbReference>
<dbReference type="InterPro" id="IPR007119">
    <property type="entry name" value="Phage_tail_spike_N"/>
</dbReference>
<protein>
    <submittedName>
        <fullName evidence="2">Phage minor structural protein</fullName>
    </submittedName>
</protein>
<dbReference type="AlphaFoldDB" id="D9SPF8"/>
<organism evidence="2 3">
    <name type="scientific">Clostridium cellulovorans (strain ATCC 35296 / DSM 3052 / OCM 3 / 743B)</name>
    <dbReference type="NCBI Taxonomy" id="573061"/>
    <lineage>
        <taxon>Bacteria</taxon>
        <taxon>Bacillati</taxon>
        <taxon>Bacillota</taxon>
        <taxon>Clostridia</taxon>
        <taxon>Eubacteriales</taxon>
        <taxon>Clostridiaceae</taxon>
        <taxon>Clostridium</taxon>
    </lineage>
</organism>
<dbReference type="eggNOG" id="COG4926">
    <property type="taxonomic scope" value="Bacteria"/>
</dbReference>
<dbReference type="KEGG" id="ccb:Clocel_0223"/>
<dbReference type="RefSeq" id="WP_010075230.1">
    <property type="nucleotide sequence ID" value="NC_014393.1"/>
</dbReference>
<evidence type="ECO:0000313" key="2">
    <source>
        <dbReference type="EMBL" id="ADL50007.1"/>
    </source>
</evidence>
<dbReference type="Pfam" id="PF06605">
    <property type="entry name" value="Prophage_tail"/>
    <property type="match status" value="1"/>
</dbReference>
<gene>
    <name evidence="2" type="ordered locus">Clocel_0223</name>
</gene>
<accession>D9SPF8</accession>
<feature type="domain" description="Tail spike" evidence="1">
    <location>
        <begin position="171"/>
        <end position="369"/>
    </location>
</feature>
<evidence type="ECO:0000259" key="1">
    <source>
        <dbReference type="Pfam" id="PF06605"/>
    </source>
</evidence>
<dbReference type="NCBIfam" id="TIGR01665">
    <property type="entry name" value="put_anti_recept"/>
    <property type="match status" value="1"/>
</dbReference>
<keyword evidence="3" id="KW-1185">Reference proteome</keyword>
<dbReference type="HOGENOM" id="CLU_329214_0_0_9"/>
<dbReference type="OrthoDB" id="4387735at2"/>
<dbReference type="EMBL" id="CP002160">
    <property type="protein sequence ID" value="ADL50007.1"/>
    <property type="molecule type" value="Genomic_DNA"/>
</dbReference>
<name>D9SPF8_CLOC7</name>
<sequence length="838" mass="93260">MKKDIKIAYFSYNTKKEDVLAYNGMALDNYCIKCETEENLNTGGYTLDATFLLDVQNTIKNSSGLVDGIREEGILKVKLDYGDEIFRISKVTKGTKHIDVVARQITISEVLNLYLDNIDIKAANIAQALGYLYDGAYGNKNLELTTNLIGTVSGSYKDMSLYKAIQGDQDSIINKVNGEIQRRKYKLSVLDQVGKNGTIVTIREGKNLTGFNGTSDFESVVTRARGTGANGIKGNWIESSNISKYAMVYSKTVSYDDVKVRTQEEIQKNQATDGYDTRESAIAELDRRVKKLFDQQQIDIPKVSYEINFVQLEKTEEYKNYAIAERVDIGNTVRVYVPKLDTDIMVRAVVKKYDVLAQRTKELTLSNEVETKAMGMNISSIVADLKKQYASSGSSSINEYMTSVIKSGMKDSYVVVRDNELLIMDKPDIDAATKVCRYNQNGLAFSRDGYYGTYTTGVSIDGIINADLIQTGIINADLIRTGKLSSKDGSISIDLNSNVFSIKNPNEDVKDGLSADTDGNLTITGAFRQFDDKGKKSIDIYDNKINIYDYKRNEDFIGALMSETTGGDTYGRLVLCAHTGNPLDLGIFNNDGTYSKYITLRDNADELATITMQQWCDFKNDITISAGDVAYGFMKLDANKDLWLCSNADDSQSLKLGNRRFDGELRNVIEISAAGGGVNSAVTINGALNIAQGKNRIVETNGYGVVALGAYETTEPYFGDIGEGIIAEDGLCYISIDPIFMKTVNTSCSYQVFLQRYGEGDIYILERAEDYFIVKGTPGLNFGWEIKAKQREYENNRLEVSDKFEPVVENFDDQLLDQNIINDKELDGILEGEEIIYE</sequence>
<dbReference type="STRING" id="573061.Clocel_0223"/>